<keyword evidence="2" id="KW-1185">Reference proteome</keyword>
<comment type="caution">
    <text evidence="1">The sequence shown here is derived from an EMBL/GenBank/DDBJ whole genome shotgun (WGS) entry which is preliminary data.</text>
</comment>
<dbReference type="Proteomes" id="UP001215598">
    <property type="component" value="Unassembled WGS sequence"/>
</dbReference>
<reference evidence="1" key="1">
    <citation type="submission" date="2023-03" db="EMBL/GenBank/DDBJ databases">
        <title>Massive genome expansion in bonnet fungi (Mycena s.s.) driven by repeated elements and novel gene families across ecological guilds.</title>
        <authorList>
            <consortium name="Lawrence Berkeley National Laboratory"/>
            <person name="Harder C.B."/>
            <person name="Miyauchi S."/>
            <person name="Viragh M."/>
            <person name="Kuo A."/>
            <person name="Thoen E."/>
            <person name="Andreopoulos B."/>
            <person name="Lu D."/>
            <person name="Skrede I."/>
            <person name="Drula E."/>
            <person name="Henrissat B."/>
            <person name="Morin E."/>
            <person name="Kohler A."/>
            <person name="Barry K."/>
            <person name="LaButti K."/>
            <person name="Morin E."/>
            <person name="Salamov A."/>
            <person name="Lipzen A."/>
            <person name="Mereny Z."/>
            <person name="Hegedus B."/>
            <person name="Baldrian P."/>
            <person name="Stursova M."/>
            <person name="Weitz H."/>
            <person name="Taylor A."/>
            <person name="Grigoriev I.V."/>
            <person name="Nagy L.G."/>
            <person name="Martin F."/>
            <person name="Kauserud H."/>
        </authorList>
    </citation>
    <scope>NUCLEOTIDE SEQUENCE</scope>
    <source>
        <strain evidence="1">CBHHK182m</strain>
    </source>
</reference>
<dbReference type="PANTHER" id="PTHR43558:SF6">
    <property type="entry name" value="REDUCTASE, PUTATIVE (AFU_ORTHOLOGUE AFUA_3G10540)-RELATED"/>
    <property type="match status" value="1"/>
</dbReference>
<name>A0AAD7H586_9AGAR</name>
<organism evidence="1 2">
    <name type="scientific">Mycena metata</name>
    <dbReference type="NCBI Taxonomy" id="1033252"/>
    <lineage>
        <taxon>Eukaryota</taxon>
        <taxon>Fungi</taxon>
        <taxon>Dikarya</taxon>
        <taxon>Basidiomycota</taxon>
        <taxon>Agaricomycotina</taxon>
        <taxon>Agaricomycetes</taxon>
        <taxon>Agaricomycetidae</taxon>
        <taxon>Agaricales</taxon>
        <taxon>Marasmiineae</taxon>
        <taxon>Mycenaceae</taxon>
        <taxon>Mycena</taxon>
    </lineage>
</organism>
<sequence length="412" mass="46489">MSQGTKLYSLALSAHQFLTRVLASLPDVGEWGNASVIAQKAVQKNVAAHARILVNERWLRDSQHDDWRTGMLTLEDAPVIFPNSILTSEARLVFRFDALPGFEILCEDRESHICIQPSTTAFKRNFEVLSDHLLDNLDWNNVFAAGGMVLGALMVVRPSAFHSHHPGHWASSDIDLYLHGLSADAANKKILHIFDVFRSNLPTGMRTLVIRNSHTITFYAEYPIRRVQIVLKLVSNPKDVLLNFDLDVCSLGWDGANVWMLPRAARALERCNTFTMNLLHGHYLSERRATQPQRIFKYADRGYGIRFLPSYISSLSTQGPANANDVLTQLGDEARSWVDDRIGPDGYWPSVVVALNFRHMKVLSSFLSLMRHVHTRHLIDRRFQVIVPEQNTSASASYDDTVGITTIATTHY</sequence>
<proteinExistence type="predicted"/>
<evidence type="ECO:0000313" key="1">
    <source>
        <dbReference type="EMBL" id="KAJ7711821.1"/>
    </source>
</evidence>
<gene>
    <name evidence="1" type="ORF">B0H16DRAFT_1480030</name>
</gene>
<dbReference type="PANTHER" id="PTHR43558">
    <property type="entry name" value="REDUCTASE, PUTATIVE (AFU_ORTHOLOGUE AFUA_3G10540)-RELATED"/>
    <property type="match status" value="1"/>
</dbReference>
<dbReference type="AlphaFoldDB" id="A0AAD7H586"/>
<dbReference type="InterPro" id="IPR053354">
    <property type="entry name" value="MGDG_epimerase"/>
</dbReference>
<protein>
    <submittedName>
        <fullName evidence="1">Uncharacterized protein</fullName>
    </submittedName>
</protein>
<dbReference type="EMBL" id="JARKIB010000385">
    <property type="protein sequence ID" value="KAJ7711821.1"/>
    <property type="molecule type" value="Genomic_DNA"/>
</dbReference>
<accession>A0AAD7H586</accession>
<evidence type="ECO:0000313" key="2">
    <source>
        <dbReference type="Proteomes" id="UP001215598"/>
    </source>
</evidence>